<accession>A0A0F9WLT8</accession>
<dbReference type="EMBL" id="JPQZ01000131">
    <property type="protein sequence ID" value="KKO74043.1"/>
    <property type="molecule type" value="Genomic_DNA"/>
</dbReference>
<gene>
    <name evidence="1" type="ORF">AAJ76_1310002458</name>
</gene>
<dbReference type="RefSeq" id="XP_024329785.1">
    <property type="nucleotide sequence ID" value="XM_024473972.1"/>
</dbReference>
<keyword evidence="2" id="KW-1185">Reference proteome</keyword>
<organism evidence="1 2">
    <name type="scientific">Vairimorpha ceranae</name>
    <dbReference type="NCBI Taxonomy" id="40302"/>
    <lineage>
        <taxon>Eukaryota</taxon>
        <taxon>Fungi</taxon>
        <taxon>Fungi incertae sedis</taxon>
        <taxon>Microsporidia</taxon>
        <taxon>Nosematidae</taxon>
        <taxon>Vairimorpha</taxon>
    </lineage>
</organism>
<dbReference type="GeneID" id="36318874"/>
<comment type="caution">
    <text evidence="1">The sequence shown here is derived from an EMBL/GenBank/DDBJ whole genome shotgun (WGS) entry which is preliminary data.</text>
</comment>
<reference evidence="1 2" key="1">
    <citation type="journal article" date="2015" name="Environ. Microbiol.">
        <title>Genome analyses suggest the presence of polyploidy and recent human-driven expansions in eight global populations of the honeybee pathogen Nosema ceranae.</title>
        <authorList>
            <person name="Pelin A."/>
            <person name="Selman M."/>
            <person name="Aris-Brosou S."/>
            <person name="Farinelli L."/>
            <person name="Corradi N."/>
        </authorList>
    </citation>
    <scope>NUCLEOTIDE SEQUENCE [LARGE SCALE GENOMIC DNA]</scope>
    <source>
        <strain evidence="1 2">PA08 1199</strain>
    </source>
</reference>
<dbReference type="AlphaFoldDB" id="A0A0F9WLT8"/>
<dbReference type="Proteomes" id="UP000034350">
    <property type="component" value="Unassembled WGS sequence"/>
</dbReference>
<protein>
    <submittedName>
        <fullName evidence="1">Uncharacterized protein</fullName>
    </submittedName>
</protein>
<dbReference type="VEuPathDB" id="MicrosporidiaDB:NCER_101507"/>
<dbReference type="VEuPathDB" id="MicrosporidiaDB:AAJ76_1310002458"/>
<evidence type="ECO:0000313" key="2">
    <source>
        <dbReference type="Proteomes" id="UP000034350"/>
    </source>
</evidence>
<sequence length="138" mass="16050">MLVWIHLLTCLCDKKYFLKDVKRKFAVLKGDIASLKRTLEGPQDLYVTESMWSVMTRIIIKNFKGKSTEEGFARMNEIYEGFKRIAELMEELNVDSIDVSVPERSCMFCKGSYYAANTELLSLAEKYDFAEFLIQYVV</sequence>
<proteinExistence type="predicted"/>
<name>A0A0F9WLT8_9MICR</name>
<evidence type="ECO:0000313" key="1">
    <source>
        <dbReference type="EMBL" id="KKO74043.1"/>
    </source>
</evidence>
<dbReference type="VEuPathDB" id="MicrosporidiaDB:G9O61_00g018410"/>